<comment type="caution">
    <text evidence="2">The sequence shown here is derived from an EMBL/GenBank/DDBJ whole genome shotgun (WGS) entry which is preliminary data.</text>
</comment>
<dbReference type="Proteomes" id="UP001172159">
    <property type="component" value="Unassembled WGS sequence"/>
</dbReference>
<protein>
    <submittedName>
        <fullName evidence="2">Uncharacterized protein</fullName>
    </submittedName>
</protein>
<feature type="region of interest" description="Disordered" evidence="1">
    <location>
        <begin position="26"/>
        <end position="119"/>
    </location>
</feature>
<reference evidence="2" key="1">
    <citation type="submission" date="2023-06" db="EMBL/GenBank/DDBJ databases">
        <title>Genome-scale phylogeny and comparative genomics of the fungal order Sordariales.</title>
        <authorList>
            <consortium name="Lawrence Berkeley National Laboratory"/>
            <person name="Hensen N."/>
            <person name="Bonometti L."/>
            <person name="Westerberg I."/>
            <person name="Brannstrom I.O."/>
            <person name="Guillou S."/>
            <person name="Cros-Aarteil S."/>
            <person name="Calhoun S."/>
            <person name="Haridas S."/>
            <person name="Kuo A."/>
            <person name="Mondo S."/>
            <person name="Pangilinan J."/>
            <person name="Riley R."/>
            <person name="Labutti K."/>
            <person name="Andreopoulos B."/>
            <person name="Lipzen A."/>
            <person name="Chen C."/>
            <person name="Yanf M."/>
            <person name="Daum C."/>
            <person name="Ng V."/>
            <person name="Clum A."/>
            <person name="Steindorff A."/>
            <person name="Ohm R."/>
            <person name="Martin F."/>
            <person name="Silar P."/>
            <person name="Natvig D."/>
            <person name="Lalanne C."/>
            <person name="Gautier V."/>
            <person name="Ament-Velasquez S.L."/>
            <person name="Kruys A."/>
            <person name="Hutchinson M.I."/>
            <person name="Powell A.J."/>
            <person name="Barry K."/>
            <person name="Miller A.N."/>
            <person name="Grigoriev I.V."/>
            <person name="Debuchy R."/>
            <person name="Gladieux P."/>
            <person name="Thoren M.H."/>
            <person name="Johannesson H."/>
        </authorList>
    </citation>
    <scope>NUCLEOTIDE SEQUENCE</scope>
    <source>
        <strain evidence="2">CBS 540.89</strain>
    </source>
</reference>
<organism evidence="2 3">
    <name type="scientific">Apiosordaria backusii</name>
    <dbReference type="NCBI Taxonomy" id="314023"/>
    <lineage>
        <taxon>Eukaryota</taxon>
        <taxon>Fungi</taxon>
        <taxon>Dikarya</taxon>
        <taxon>Ascomycota</taxon>
        <taxon>Pezizomycotina</taxon>
        <taxon>Sordariomycetes</taxon>
        <taxon>Sordariomycetidae</taxon>
        <taxon>Sordariales</taxon>
        <taxon>Lasiosphaeriaceae</taxon>
        <taxon>Apiosordaria</taxon>
    </lineage>
</organism>
<dbReference type="EMBL" id="JAUKTV010000017">
    <property type="protein sequence ID" value="KAK0710527.1"/>
    <property type="molecule type" value="Genomic_DNA"/>
</dbReference>
<dbReference type="AlphaFoldDB" id="A0AA40DRF5"/>
<gene>
    <name evidence="2" type="ORF">B0T21DRAFT_387428</name>
</gene>
<proteinExistence type="predicted"/>
<evidence type="ECO:0000313" key="3">
    <source>
        <dbReference type="Proteomes" id="UP001172159"/>
    </source>
</evidence>
<keyword evidence="3" id="KW-1185">Reference proteome</keyword>
<feature type="compositionally biased region" description="Polar residues" evidence="1">
    <location>
        <begin position="76"/>
        <end position="86"/>
    </location>
</feature>
<evidence type="ECO:0000313" key="2">
    <source>
        <dbReference type="EMBL" id="KAK0710527.1"/>
    </source>
</evidence>
<name>A0AA40DRF5_9PEZI</name>
<accession>A0AA40DRF5</accession>
<sequence>MSNMSRNRLLPVLIATTLFGGLLYTTAGGSSQPRPRARHDAAATSLPVSESLEAIAGTGGKNTRNQSDSDADTDPKQNTRIASQDPTAPAKRSPAKVLDYGDGSEPAKMPKHVGPREDS</sequence>
<evidence type="ECO:0000256" key="1">
    <source>
        <dbReference type="SAM" id="MobiDB-lite"/>
    </source>
</evidence>